<comment type="similarity">
    <text evidence="3 9">Belongs to the peptidase S26 family.</text>
</comment>
<evidence type="ECO:0000256" key="6">
    <source>
        <dbReference type="ARBA" id="ARBA00022801"/>
    </source>
</evidence>
<dbReference type="InterPro" id="IPR019757">
    <property type="entry name" value="Pept_S26A_signal_pept_1_Lys-AS"/>
</dbReference>
<dbReference type="PANTHER" id="PTHR43390:SF1">
    <property type="entry name" value="CHLOROPLAST PROCESSING PEPTIDASE"/>
    <property type="match status" value="1"/>
</dbReference>
<protein>
    <recommendedName>
        <fullName evidence="4 8">Signal peptidase I</fullName>
        <ecNumber evidence="4 8">3.4.21.89</ecNumber>
    </recommendedName>
</protein>
<dbReference type="STRING" id="93059.P9211_10441"/>
<feature type="transmembrane region" description="Helical" evidence="8">
    <location>
        <begin position="15"/>
        <end position="33"/>
    </location>
</feature>
<evidence type="ECO:0000256" key="7">
    <source>
        <dbReference type="PIRSR" id="PIRSR600223-1"/>
    </source>
</evidence>
<comment type="catalytic activity">
    <reaction evidence="1 8">
        <text>Cleavage of hydrophobic, N-terminal signal or leader sequences from secreted and periplasmic proteins.</text>
        <dbReference type="EC" id="3.4.21.89"/>
    </reaction>
</comment>
<dbReference type="HOGENOM" id="CLU_028723_5_1_3"/>
<keyword evidence="8" id="KW-0812">Transmembrane</keyword>
<dbReference type="Gene3D" id="2.10.109.10">
    <property type="entry name" value="Umud Fragment, subunit A"/>
    <property type="match status" value="1"/>
</dbReference>
<evidence type="ECO:0000256" key="1">
    <source>
        <dbReference type="ARBA" id="ARBA00000677"/>
    </source>
</evidence>
<dbReference type="Pfam" id="PF10502">
    <property type="entry name" value="Peptidase_S26"/>
    <property type="match status" value="1"/>
</dbReference>
<dbReference type="InterPro" id="IPR000223">
    <property type="entry name" value="Pept_S26A_signal_pept_1"/>
</dbReference>
<dbReference type="PROSITE" id="PS00501">
    <property type="entry name" value="SPASE_I_1"/>
    <property type="match status" value="1"/>
</dbReference>
<dbReference type="PROSITE" id="PS00761">
    <property type="entry name" value="SPASE_I_3"/>
    <property type="match status" value="1"/>
</dbReference>
<dbReference type="GO" id="GO:0006465">
    <property type="term" value="P:signal peptide processing"/>
    <property type="evidence" value="ECO:0007669"/>
    <property type="project" value="InterPro"/>
</dbReference>
<dbReference type="GO" id="GO:0009003">
    <property type="term" value="F:signal peptidase activity"/>
    <property type="evidence" value="ECO:0007669"/>
    <property type="project" value="UniProtKB-EC"/>
</dbReference>
<dbReference type="EC" id="3.4.21.89" evidence="4 8"/>
<accession>A9BAW3</accession>
<dbReference type="OrthoDB" id="9802919at2"/>
<sequence length="196" mass="22274">MTSPREKKPNQKKNSWTGIIIWILIAIFLRWQVIEPRWIPSGSMLPTLNIQDRILVEKLSPKIKKFKNPSAMRNAIVVFNPPQQLIDAGYESNAALIKRIVGIPGDKIEVNSGKLIRNGETVKETWLSEPIGYEMKKIIVPPHSFWVLGDNRNNSLDSHLWGELPEENLIGTALVRYWPINNIGSIRFSPSTNVVS</sequence>
<dbReference type="InterPro" id="IPR019758">
    <property type="entry name" value="Pept_S26A_signal_pept_1_CS"/>
</dbReference>
<dbReference type="MEROPS" id="S26.A02"/>
<evidence type="ECO:0000256" key="3">
    <source>
        <dbReference type="ARBA" id="ARBA00009370"/>
    </source>
</evidence>
<evidence type="ECO:0000313" key="12">
    <source>
        <dbReference type="Proteomes" id="UP000000788"/>
    </source>
</evidence>
<keyword evidence="6 8" id="KW-0378">Hydrolase</keyword>
<dbReference type="EMBL" id="CP000878">
    <property type="protein sequence ID" value="ABX08975.1"/>
    <property type="molecule type" value="Genomic_DNA"/>
</dbReference>
<dbReference type="CDD" id="cd06530">
    <property type="entry name" value="S26_SPase_I"/>
    <property type="match status" value="1"/>
</dbReference>
<evidence type="ECO:0000259" key="10">
    <source>
        <dbReference type="Pfam" id="PF10502"/>
    </source>
</evidence>
<dbReference type="Proteomes" id="UP000000788">
    <property type="component" value="Chromosome"/>
</dbReference>
<evidence type="ECO:0000256" key="9">
    <source>
        <dbReference type="RuleBase" id="RU362042"/>
    </source>
</evidence>
<dbReference type="PROSITE" id="PS00760">
    <property type="entry name" value="SPASE_I_2"/>
    <property type="match status" value="1"/>
</dbReference>
<gene>
    <name evidence="11" type="ordered locus">P9211_10441</name>
</gene>
<dbReference type="GO" id="GO:0005886">
    <property type="term" value="C:plasma membrane"/>
    <property type="evidence" value="ECO:0007669"/>
    <property type="project" value="UniProtKB-SubCell"/>
</dbReference>
<evidence type="ECO:0000256" key="4">
    <source>
        <dbReference type="ARBA" id="ARBA00013208"/>
    </source>
</evidence>
<dbReference type="GO" id="GO:0004252">
    <property type="term" value="F:serine-type endopeptidase activity"/>
    <property type="evidence" value="ECO:0007669"/>
    <property type="project" value="InterPro"/>
</dbReference>
<evidence type="ECO:0000256" key="2">
    <source>
        <dbReference type="ARBA" id="ARBA00004401"/>
    </source>
</evidence>
<dbReference type="NCBIfam" id="TIGR02227">
    <property type="entry name" value="sigpep_I_bact"/>
    <property type="match status" value="1"/>
</dbReference>
<feature type="domain" description="Peptidase S26" evidence="10">
    <location>
        <begin position="19"/>
        <end position="178"/>
    </location>
</feature>
<proteinExistence type="inferred from homology"/>
<organism evidence="11 12">
    <name type="scientific">Prochlorococcus marinus (strain MIT 9211)</name>
    <dbReference type="NCBI Taxonomy" id="93059"/>
    <lineage>
        <taxon>Bacteria</taxon>
        <taxon>Bacillati</taxon>
        <taxon>Cyanobacteriota</taxon>
        <taxon>Cyanophyceae</taxon>
        <taxon>Synechococcales</taxon>
        <taxon>Prochlorococcaceae</taxon>
        <taxon>Prochlorococcus</taxon>
    </lineage>
</organism>
<reference evidence="11 12" key="1">
    <citation type="journal article" date="2007" name="PLoS Genet.">
        <title>Patterns and implications of gene gain and loss in the evolution of Prochlorococcus.</title>
        <authorList>
            <person name="Kettler G.C."/>
            <person name="Martiny A.C."/>
            <person name="Huang K."/>
            <person name="Zucker J."/>
            <person name="Coleman M.L."/>
            <person name="Rodrigue S."/>
            <person name="Chen F."/>
            <person name="Lapidus A."/>
            <person name="Ferriera S."/>
            <person name="Johnson J."/>
            <person name="Steglich C."/>
            <person name="Church G.M."/>
            <person name="Richardson P."/>
            <person name="Chisholm S.W."/>
        </authorList>
    </citation>
    <scope>NUCLEOTIDE SEQUENCE [LARGE SCALE GENOMIC DNA]</scope>
    <source>
        <strain evidence="12">MIT 9211</strain>
    </source>
</reference>
<dbReference type="PANTHER" id="PTHR43390">
    <property type="entry name" value="SIGNAL PEPTIDASE I"/>
    <property type="match status" value="1"/>
</dbReference>
<dbReference type="InterPro" id="IPR036286">
    <property type="entry name" value="LexA/Signal_pep-like_sf"/>
</dbReference>
<feature type="active site" evidence="7">
    <location>
        <position position="98"/>
    </location>
</feature>
<comment type="subcellular location">
    <subcellularLocation>
        <location evidence="2">Cell membrane</location>
        <topology evidence="2">Single-pass type II membrane protein</topology>
    </subcellularLocation>
    <subcellularLocation>
        <location evidence="9">Membrane</location>
        <topology evidence="9">Single-pass type II membrane protein</topology>
    </subcellularLocation>
</comment>
<evidence type="ECO:0000313" key="11">
    <source>
        <dbReference type="EMBL" id="ABX08975.1"/>
    </source>
</evidence>
<dbReference type="PRINTS" id="PR00727">
    <property type="entry name" value="LEADERPTASE"/>
</dbReference>
<dbReference type="RefSeq" id="WP_012195596.1">
    <property type="nucleotide sequence ID" value="NC_009976.1"/>
</dbReference>
<evidence type="ECO:0000256" key="8">
    <source>
        <dbReference type="RuleBase" id="RU003993"/>
    </source>
</evidence>
<keyword evidence="8" id="KW-1133">Transmembrane helix</keyword>
<dbReference type="eggNOG" id="COG0681">
    <property type="taxonomic scope" value="Bacteria"/>
</dbReference>
<keyword evidence="12" id="KW-1185">Reference proteome</keyword>
<name>A9BAW3_PROM4</name>
<dbReference type="KEGG" id="pmj:P9211_10441"/>
<dbReference type="InterPro" id="IPR019533">
    <property type="entry name" value="Peptidase_S26"/>
</dbReference>
<keyword evidence="5 8" id="KW-0645">Protease</keyword>
<dbReference type="SUPFAM" id="SSF51306">
    <property type="entry name" value="LexA/Signal peptidase"/>
    <property type="match status" value="1"/>
</dbReference>
<dbReference type="InterPro" id="IPR019756">
    <property type="entry name" value="Pept_S26A_signal_pept_1_Ser-AS"/>
</dbReference>
<dbReference type="AlphaFoldDB" id="A9BAW3"/>
<feature type="active site" evidence="7">
    <location>
        <position position="43"/>
    </location>
</feature>
<evidence type="ECO:0000256" key="5">
    <source>
        <dbReference type="ARBA" id="ARBA00022670"/>
    </source>
</evidence>
<keyword evidence="8" id="KW-0472">Membrane</keyword>